<comment type="pathway">
    <text evidence="2">Protein modification; protein glycosylation.</text>
</comment>
<comment type="function">
    <text evidence="13">Dol-P-Glc:Glc(2)Man(9)GlcNAc(2)-PP-Dol alpha-1,2-glucosyltransferase that operates in the biosynthetic pathway of dolichol-linked oligosaccharides, the glycan precursors employed in protein asparagine (N)-glycosylation. The assembly of dolichol-linked oligosaccharides begins on the cytosolic side of the endoplasmic reticulum membrane and finishes in its lumen. The sequential addition of sugars to dolichol pyrophosphate produces dolichol-linked oligosaccharides containing fourteen sugars, including two GlcNAcs, nine mannoses and three glucoses. Once assembled, the oligosaccharide is transferred from the lipid to nascent proteins by oligosaccharyltransferases. In the lumen of the endoplasmic reticulum, adds the third and last glucose residue from dolichyl phosphate glucose (Dol-P-Glc) onto the lipid-linked oligosaccharide intermediate Glc(2)Man(9)GlcNAc(2)-PP-Dol to produce Glc(3)Man(9)GlcNAc(2)-PP-Dol.</text>
</comment>
<evidence type="ECO:0000256" key="5">
    <source>
        <dbReference type="ARBA" id="ARBA00018512"/>
    </source>
</evidence>
<dbReference type="InterPro" id="IPR016900">
    <property type="entry name" value="Alg10"/>
</dbReference>
<evidence type="ECO:0000256" key="3">
    <source>
        <dbReference type="ARBA" id="ARBA00010600"/>
    </source>
</evidence>
<keyword evidence="10 15" id="KW-1133">Transmembrane helix</keyword>
<gene>
    <name evidence="16" type="ORF">Egran_02391</name>
</gene>
<evidence type="ECO:0000256" key="15">
    <source>
        <dbReference type="SAM" id="Phobius"/>
    </source>
</evidence>
<feature type="transmembrane region" description="Helical" evidence="15">
    <location>
        <begin position="89"/>
        <end position="112"/>
    </location>
</feature>
<comment type="subcellular location">
    <subcellularLocation>
        <location evidence="1">Endoplasmic reticulum membrane</location>
        <topology evidence="1">Multi-pass membrane protein</topology>
    </subcellularLocation>
</comment>
<evidence type="ECO:0000256" key="7">
    <source>
        <dbReference type="ARBA" id="ARBA00022679"/>
    </source>
</evidence>
<evidence type="ECO:0000256" key="2">
    <source>
        <dbReference type="ARBA" id="ARBA00004922"/>
    </source>
</evidence>
<comment type="similarity">
    <text evidence="3">Belongs to the ALG10 glucosyltransferase family.</text>
</comment>
<evidence type="ECO:0000256" key="8">
    <source>
        <dbReference type="ARBA" id="ARBA00022692"/>
    </source>
</evidence>
<dbReference type="GO" id="GO:0005789">
    <property type="term" value="C:endoplasmic reticulum membrane"/>
    <property type="evidence" value="ECO:0007669"/>
    <property type="project" value="UniProtKB-SubCell"/>
</dbReference>
<keyword evidence="11 15" id="KW-0472">Membrane</keyword>
<feature type="transmembrane region" description="Helical" evidence="15">
    <location>
        <begin position="133"/>
        <end position="154"/>
    </location>
</feature>
<feature type="transmembrane region" description="Helical" evidence="15">
    <location>
        <begin position="20"/>
        <end position="41"/>
    </location>
</feature>
<comment type="caution">
    <text evidence="16">The sequence shown here is derived from an EMBL/GenBank/DDBJ whole genome shotgun (WGS) entry which is preliminary data.</text>
</comment>
<keyword evidence="6" id="KW-0328">Glycosyltransferase</keyword>
<accession>A0A232M0C3</accession>
<keyword evidence="9" id="KW-0256">Endoplasmic reticulum</keyword>
<dbReference type="EMBL" id="NPHW01003285">
    <property type="protein sequence ID" value="OXV09849.1"/>
    <property type="molecule type" value="Genomic_DNA"/>
</dbReference>
<name>A0A232M0C3_9EURO</name>
<evidence type="ECO:0000313" key="17">
    <source>
        <dbReference type="Proteomes" id="UP000243515"/>
    </source>
</evidence>
<dbReference type="AlphaFoldDB" id="A0A232M0C3"/>
<dbReference type="GO" id="GO:0106073">
    <property type="term" value="F:dolichyl pyrophosphate Glc2Man9GlcNAc2 alpha-1,2-glucosyltransferase activity"/>
    <property type="evidence" value="ECO:0007669"/>
    <property type="project" value="UniProtKB-EC"/>
</dbReference>
<evidence type="ECO:0000256" key="11">
    <source>
        <dbReference type="ARBA" id="ARBA00023136"/>
    </source>
</evidence>
<dbReference type="UniPathway" id="UPA00378"/>
<dbReference type="PANTHER" id="PTHR12989">
    <property type="entry name" value="ALPHA-1,2-GLUCOSYLTRANSFERASE ALG10"/>
    <property type="match status" value="1"/>
</dbReference>
<dbReference type="Proteomes" id="UP000243515">
    <property type="component" value="Unassembled WGS sequence"/>
</dbReference>
<keyword evidence="17" id="KW-1185">Reference proteome</keyword>
<organism evidence="16 17">
    <name type="scientific">Elaphomyces granulatus</name>
    <dbReference type="NCBI Taxonomy" id="519963"/>
    <lineage>
        <taxon>Eukaryota</taxon>
        <taxon>Fungi</taxon>
        <taxon>Dikarya</taxon>
        <taxon>Ascomycota</taxon>
        <taxon>Pezizomycotina</taxon>
        <taxon>Eurotiomycetes</taxon>
        <taxon>Eurotiomycetidae</taxon>
        <taxon>Eurotiales</taxon>
        <taxon>Elaphomycetaceae</taxon>
        <taxon>Elaphomyces</taxon>
    </lineage>
</organism>
<evidence type="ECO:0000256" key="10">
    <source>
        <dbReference type="ARBA" id="ARBA00022989"/>
    </source>
</evidence>
<dbReference type="PANTHER" id="PTHR12989:SF10">
    <property type="entry name" value="DOL-P-GLC:GLC(2)MAN(9)GLCNAC(2)-PP-DOL ALPHA-1,2-GLUCOSYLTRANSFERASE-RELATED"/>
    <property type="match status" value="1"/>
</dbReference>
<dbReference type="Pfam" id="PF04922">
    <property type="entry name" value="DIE2_ALG10"/>
    <property type="match status" value="1"/>
</dbReference>
<evidence type="ECO:0000256" key="9">
    <source>
        <dbReference type="ARBA" id="ARBA00022824"/>
    </source>
</evidence>
<sequence>MNYFKVCLSLLLVAFRNLPLVIISALPYIAILAVFGLFVLWNGGVVLGKFQELEDTYKNYIMRIIVYLGHKEFHSAGIHLPQMLYIWPYFAFFSWPLLLILLINLITPSAYLPKFLDSGLADKQKFPRMLPMIIIIAFMLLAVHFNTIVHPFTLADNRHYVFYIFRILLRYHPAVKYAVTPIYFICAWAILTQLGFSRSLEAQTPPVDSSLIYRSAVDTEKREVEANRKSPREAPPVPKPEIVSEVQENEQKQLHVSFVLVWLISTSLSVITAPLVEPRYFIIPWVIWRLHLPQQPIPPKYQRRRAPYTMESFTAACIANFPRLLETMWFVVVNSITCYVFLFNGFEWPQEPGKVQRFMW</sequence>
<dbReference type="OrthoDB" id="4769at2759"/>
<evidence type="ECO:0000256" key="1">
    <source>
        <dbReference type="ARBA" id="ARBA00004477"/>
    </source>
</evidence>
<evidence type="ECO:0000256" key="14">
    <source>
        <dbReference type="ARBA" id="ARBA00048064"/>
    </source>
</evidence>
<evidence type="ECO:0000256" key="12">
    <source>
        <dbReference type="ARBA" id="ARBA00032069"/>
    </source>
</evidence>
<dbReference type="EC" id="2.4.1.256" evidence="4"/>
<protein>
    <recommendedName>
        <fullName evidence="5">Dol-P-Glc:Glc(2)Man(9)GlcNAc(2)-PP-Dol alpha-1,2-glucosyltransferase</fullName>
        <ecNumber evidence="4">2.4.1.256</ecNumber>
    </recommendedName>
    <alternativeName>
        <fullName evidence="12">Asparagine-linked glycosylation protein 10</fullName>
    </alternativeName>
</protein>
<reference evidence="16 17" key="1">
    <citation type="journal article" date="2015" name="Environ. Microbiol.">
        <title>Metagenome sequence of Elaphomyces granulatus from sporocarp tissue reveals Ascomycota ectomycorrhizal fingerprints of genome expansion and a Proteobacteria-rich microbiome.</title>
        <authorList>
            <person name="Quandt C.A."/>
            <person name="Kohler A."/>
            <person name="Hesse C.N."/>
            <person name="Sharpton T.J."/>
            <person name="Martin F."/>
            <person name="Spatafora J.W."/>
        </authorList>
    </citation>
    <scope>NUCLEOTIDE SEQUENCE [LARGE SCALE GENOMIC DNA]</scope>
    <source>
        <strain evidence="16 17">OSC145934</strain>
    </source>
</reference>
<keyword evidence="7" id="KW-0808">Transferase</keyword>
<evidence type="ECO:0000313" key="16">
    <source>
        <dbReference type="EMBL" id="OXV09849.1"/>
    </source>
</evidence>
<proteinExistence type="inferred from homology"/>
<dbReference type="GO" id="GO:0006488">
    <property type="term" value="P:dolichol-linked oligosaccharide biosynthetic process"/>
    <property type="evidence" value="ECO:0007669"/>
    <property type="project" value="InterPro"/>
</dbReference>
<keyword evidence="8 15" id="KW-0812">Transmembrane</keyword>
<feature type="transmembrane region" description="Helical" evidence="15">
    <location>
        <begin position="174"/>
        <end position="191"/>
    </location>
</feature>
<comment type="catalytic activity">
    <reaction evidence="14">
        <text>an alpha-D-Glc-(1-&gt;3)-alpha-D-Glc-(1-&gt;3)-alpha-D-Man-(1-&gt;2)-alpha-D-Man-(1-&gt;2)-alpha-D-Man-(1-&gt;3)-[alpha-D-Man-(1-&gt;2)-alpha-D-Man-(1-&gt;3)-[alpha-D-Man-(1-&gt;2)-alpha-D-Man-(1-&gt;6)]-alpha-D-Man-(1-&gt;6)]-beta-D-Man-(1-&gt;4)-beta-D-GlcNAc-(1-&gt;4)-alpha-D-GlcNAc-diphospho-di-trans,poly-cis-dolichol + a di-trans,poly-cis-dolichyl beta-D-glucosyl phosphate = a alpha-D-Glc-(1-&gt;2)-alpha-D-Glc-(1-&gt;3)-alpha-D-Glc-(1-&gt;3)-alpha-D-Man-(1-&gt;2)-alpha-D-Man-(1-&gt;2)-alpha-D-Man-(1-&gt;3)-[alpha-D-Man-(1-&gt;2)-alpha-D-Man-(1-&gt;3)-[alpha-D-Man-(1-&gt;2)-alpha-D-Man-(1-&gt;6)]-alpha-D-Man-(1-&gt;6)]-beta-D-Man-(1-&gt;4)-beta-D-GlcNAc-(1-&gt;4)-alpha-D-GlcNAc-diphospho-di-trans,poly-cis-dolichol + a di-trans,poly-cis-dolichyl phosphate + H(+)</text>
        <dbReference type="Rhea" id="RHEA:29543"/>
        <dbReference type="Rhea" id="RHEA-COMP:19498"/>
        <dbReference type="Rhea" id="RHEA-COMP:19502"/>
        <dbReference type="Rhea" id="RHEA-COMP:19512"/>
        <dbReference type="Rhea" id="RHEA-COMP:19522"/>
        <dbReference type="ChEBI" id="CHEBI:15378"/>
        <dbReference type="ChEBI" id="CHEBI:57525"/>
        <dbReference type="ChEBI" id="CHEBI:57683"/>
        <dbReference type="ChEBI" id="CHEBI:132522"/>
        <dbReference type="ChEBI" id="CHEBI:132523"/>
        <dbReference type="EC" id="2.4.1.256"/>
    </reaction>
    <physiologicalReaction direction="left-to-right" evidence="14">
        <dbReference type="Rhea" id="RHEA:29544"/>
    </physiologicalReaction>
</comment>
<evidence type="ECO:0000256" key="4">
    <source>
        <dbReference type="ARBA" id="ARBA00011967"/>
    </source>
</evidence>
<evidence type="ECO:0000256" key="6">
    <source>
        <dbReference type="ARBA" id="ARBA00022676"/>
    </source>
</evidence>
<evidence type="ECO:0000256" key="13">
    <source>
        <dbReference type="ARBA" id="ARBA00044727"/>
    </source>
</evidence>